<dbReference type="Proteomes" id="UP001169063">
    <property type="component" value="Unassembled WGS sequence"/>
</dbReference>
<dbReference type="Gene3D" id="3.90.1010.10">
    <property type="match status" value="1"/>
</dbReference>
<dbReference type="Pfam" id="PF02657">
    <property type="entry name" value="SufE"/>
    <property type="match status" value="1"/>
</dbReference>
<dbReference type="PANTHER" id="PTHR43597">
    <property type="entry name" value="SULFUR ACCEPTOR PROTEIN CSDE"/>
    <property type="match status" value="1"/>
</dbReference>
<reference evidence="3" key="1">
    <citation type="submission" date="2023-07" db="EMBL/GenBank/DDBJ databases">
        <title>Brevundimonas soil sp. nov., isolated from the soil of chemical plant.</title>
        <authorList>
            <person name="Wu N."/>
        </authorList>
    </citation>
    <scope>NUCLEOTIDE SEQUENCE</scope>
    <source>
        <strain evidence="3">XZ-24</strain>
    </source>
</reference>
<name>A0ABT8SM49_9CAUL</name>
<evidence type="ECO:0000259" key="2">
    <source>
        <dbReference type="Pfam" id="PF02657"/>
    </source>
</evidence>
<evidence type="ECO:0000256" key="1">
    <source>
        <dbReference type="ARBA" id="ARBA00010282"/>
    </source>
</evidence>
<feature type="domain" description="Fe-S metabolism associated" evidence="2">
    <location>
        <begin position="14"/>
        <end position="134"/>
    </location>
</feature>
<gene>
    <name evidence="3" type="ORF">Q0812_02715</name>
</gene>
<comment type="caution">
    <text evidence="3">The sequence shown here is derived from an EMBL/GenBank/DDBJ whole genome shotgun (WGS) entry which is preliminary data.</text>
</comment>
<proteinExistence type="inferred from homology"/>
<evidence type="ECO:0000313" key="4">
    <source>
        <dbReference type="Proteomes" id="UP001169063"/>
    </source>
</evidence>
<dbReference type="RefSeq" id="WP_302108752.1">
    <property type="nucleotide sequence ID" value="NZ_JAUKTR010000001.1"/>
</dbReference>
<organism evidence="3 4">
    <name type="scientific">Peiella sedimenti</name>
    <dbReference type="NCBI Taxonomy" id="3061083"/>
    <lineage>
        <taxon>Bacteria</taxon>
        <taxon>Pseudomonadati</taxon>
        <taxon>Pseudomonadota</taxon>
        <taxon>Alphaproteobacteria</taxon>
        <taxon>Caulobacterales</taxon>
        <taxon>Caulobacteraceae</taxon>
        <taxon>Peiella</taxon>
    </lineage>
</organism>
<dbReference type="InterPro" id="IPR003808">
    <property type="entry name" value="Fe-S_metab-assoc_dom"/>
</dbReference>
<sequence>MPSPIDTAFQALKEDFDLLDDWEQRIEYVIDLGQGLAPMDEADRVEANRVSGCASKVWLAVRPGPEGTLAFAADSDSQLSKGNVALVLALFDRQRPRDILDFDIRAALDQLGLPSALTPQRANGLNAMVNRIRQAAQAALA</sequence>
<dbReference type="EMBL" id="JAUKTR010000001">
    <property type="protein sequence ID" value="MDO1558337.1"/>
    <property type="molecule type" value="Genomic_DNA"/>
</dbReference>
<dbReference type="PANTHER" id="PTHR43597:SF5">
    <property type="entry name" value="SUFE-LIKE PROTEIN 2, CHLOROPLASTIC"/>
    <property type="match status" value="1"/>
</dbReference>
<keyword evidence="4" id="KW-1185">Reference proteome</keyword>
<evidence type="ECO:0000313" key="3">
    <source>
        <dbReference type="EMBL" id="MDO1558337.1"/>
    </source>
</evidence>
<protein>
    <submittedName>
        <fullName evidence="3">SufE family protein</fullName>
    </submittedName>
</protein>
<accession>A0ABT8SM49</accession>
<comment type="similarity">
    <text evidence="1">Belongs to the SufE family.</text>
</comment>
<dbReference type="SUPFAM" id="SSF82649">
    <property type="entry name" value="SufE/NifU"/>
    <property type="match status" value="1"/>
</dbReference>